<protein>
    <recommendedName>
        <fullName evidence="8">DoxX family protein</fullName>
    </recommendedName>
</protein>
<feature type="transmembrane region" description="Helical" evidence="5">
    <location>
        <begin position="46"/>
        <end position="65"/>
    </location>
</feature>
<evidence type="ECO:0000256" key="4">
    <source>
        <dbReference type="ARBA" id="ARBA00023136"/>
    </source>
</evidence>
<comment type="caution">
    <text evidence="6">The sequence shown here is derived from an EMBL/GenBank/DDBJ whole genome shotgun (WGS) entry which is preliminary data.</text>
</comment>
<dbReference type="RefSeq" id="WP_345720893.1">
    <property type="nucleotide sequence ID" value="NZ_BAABRU010000003.1"/>
</dbReference>
<reference evidence="6 7" key="1">
    <citation type="submission" date="2024-02" db="EMBL/GenBank/DDBJ databases">
        <title>Herpetosiphon gulosus NBRC 112829.</title>
        <authorList>
            <person name="Ichikawa N."/>
            <person name="Katano-Makiyama Y."/>
            <person name="Hidaka K."/>
        </authorList>
    </citation>
    <scope>NUCLEOTIDE SEQUENCE [LARGE SCALE GENOMIC DNA]</scope>
    <source>
        <strain evidence="6 7">NBRC 112829</strain>
    </source>
</reference>
<evidence type="ECO:0000313" key="6">
    <source>
        <dbReference type="EMBL" id="GAA5527254.1"/>
    </source>
</evidence>
<name>A0ABP9WVL4_9CHLR</name>
<evidence type="ECO:0000313" key="7">
    <source>
        <dbReference type="Proteomes" id="UP001428290"/>
    </source>
</evidence>
<sequence length="118" mass="12633">MNIILWIMQGLLALVFAGAGAFKLIQPKDKIAAQLAWAKDFTPNTIKLIGGIEVLGAIGLILPWLTGIAMILTPLAAMGLALTMFVAGLVHARLKEYPMVGINIVLLSLALFVAYGRF</sequence>
<keyword evidence="7" id="KW-1185">Reference proteome</keyword>
<dbReference type="InterPro" id="IPR032808">
    <property type="entry name" value="DoxX"/>
</dbReference>
<evidence type="ECO:0000256" key="5">
    <source>
        <dbReference type="SAM" id="Phobius"/>
    </source>
</evidence>
<dbReference type="Proteomes" id="UP001428290">
    <property type="component" value="Unassembled WGS sequence"/>
</dbReference>
<accession>A0ABP9WVL4</accession>
<feature type="transmembrane region" description="Helical" evidence="5">
    <location>
        <begin position="97"/>
        <end position="115"/>
    </location>
</feature>
<keyword evidence="3 5" id="KW-1133">Transmembrane helix</keyword>
<keyword evidence="4 5" id="KW-0472">Membrane</keyword>
<proteinExistence type="predicted"/>
<organism evidence="6 7">
    <name type="scientific">Herpetosiphon gulosus</name>
    <dbReference type="NCBI Taxonomy" id="1973496"/>
    <lineage>
        <taxon>Bacteria</taxon>
        <taxon>Bacillati</taxon>
        <taxon>Chloroflexota</taxon>
        <taxon>Chloroflexia</taxon>
        <taxon>Herpetosiphonales</taxon>
        <taxon>Herpetosiphonaceae</taxon>
        <taxon>Herpetosiphon</taxon>
    </lineage>
</organism>
<evidence type="ECO:0000256" key="3">
    <source>
        <dbReference type="ARBA" id="ARBA00022989"/>
    </source>
</evidence>
<dbReference type="Pfam" id="PF13564">
    <property type="entry name" value="DoxX_2"/>
    <property type="match status" value="1"/>
</dbReference>
<feature type="transmembrane region" description="Helical" evidence="5">
    <location>
        <begin position="6"/>
        <end position="25"/>
    </location>
</feature>
<evidence type="ECO:0000256" key="1">
    <source>
        <dbReference type="ARBA" id="ARBA00004141"/>
    </source>
</evidence>
<keyword evidence="2 5" id="KW-0812">Transmembrane</keyword>
<evidence type="ECO:0000256" key="2">
    <source>
        <dbReference type="ARBA" id="ARBA00022692"/>
    </source>
</evidence>
<feature type="transmembrane region" description="Helical" evidence="5">
    <location>
        <begin position="71"/>
        <end position="90"/>
    </location>
</feature>
<comment type="subcellular location">
    <subcellularLocation>
        <location evidence="1">Membrane</location>
        <topology evidence="1">Multi-pass membrane protein</topology>
    </subcellularLocation>
</comment>
<evidence type="ECO:0008006" key="8">
    <source>
        <dbReference type="Google" id="ProtNLM"/>
    </source>
</evidence>
<gene>
    <name evidence="6" type="ORF">Hgul01_01038</name>
</gene>
<dbReference type="EMBL" id="BAABRU010000003">
    <property type="protein sequence ID" value="GAA5527254.1"/>
    <property type="molecule type" value="Genomic_DNA"/>
</dbReference>